<proteinExistence type="inferred from homology"/>
<dbReference type="SUPFAM" id="SSF51735">
    <property type="entry name" value="NAD(P)-binding Rossmann-fold domains"/>
    <property type="match status" value="1"/>
</dbReference>
<dbReference type="GO" id="GO:0016491">
    <property type="term" value="F:oxidoreductase activity"/>
    <property type="evidence" value="ECO:0007669"/>
    <property type="project" value="UniProtKB-KW"/>
</dbReference>
<comment type="caution">
    <text evidence="3">The sequence shown here is derived from an EMBL/GenBank/DDBJ whole genome shotgun (WGS) entry which is preliminary data.</text>
</comment>
<dbReference type="PANTHER" id="PTHR42879">
    <property type="entry name" value="3-OXOACYL-(ACYL-CARRIER-PROTEIN) REDUCTASE"/>
    <property type="match status" value="1"/>
</dbReference>
<dbReference type="Proteomes" id="UP000031563">
    <property type="component" value="Unassembled WGS sequence"/>
</dbReference>
<dbReference type="FunFam" id="3.40.50.720:FF:000084">
    <property type="entry name" value="Short-chain dehydrogenase reductase"/>
    <property type="match status" value="1"/>
</dbReference>
<comment type="similarity">
    <text evidence="1">Belongs to the short-chain dehydrogenases/reductases (SDR) family.</text>
</comment>
<protein>
    <submittedName>
        <fullName evidence="3">3-oxoacyl-[acyl-carrier protein] reductase</fullName>
    </submittedName>
</protein>
<dbReference type="EMBL" id="JWIR02000076">
    <property type="protein sequence ID" value="KKB35027.1"/>
    <property type="molecule type" value="Genomic_DNA"/>
</dbReference>
<keyword evidence="2" id="KW-0560">Oxidoreductase</keyword>
<dbReference type="InterPro" id="IPR036291">
    <property type="entry name" value="NAD(P)-bd_dom_sf"/>
</dbReference>
<dbReference type="RefSeq" id="WP_040047822.1">
    <property type="nucleotide sequence ID" value="NZ_JWIR02000076.1"/>
</dbReference>
<evidence type="ECO:0000313" key="3">
    <source>
        <dbReference type="EMBL" id="KKB35027.1"/>
    </source>
</evidence>
<dbReference type="PRINTS" id="PR00080">
    <property type="entry name" value="SDRFAMILY"/>
</dbReference>
<dbReference type="NCBIfam" id="NF005559">
    <property type="entry name" value="PRK07231.1"/>
    <property type="match status" value="1"/>
</dbReference>
<dbReference type="InterPro" id="IPR050259">
    <property type="entry name" value="SDR"/>
</dbReference>
<evidence type="ECO:0000313" key="4">
    <source>
        <dbReference type="Proteomes" id="UP000031563"/>
    </source>
</evidence>
<dbReference type="Pfam" id="PF13561">
    <property type="entry name" value="adh_short_C2"/>
    <property type="match status" value="1"/>
</dbReference>
<dbReference type="STRING" id="1221996.QY95_03598"/>
<sequence length="249" mass="26853">MLNEKVAIITGASRGIGAATAALFAKHGAKVVVNYANNVSAAEEVVTSIRENGGQAIWVQADVRNEDDMSSLVDQTISHFGKVDILVNNAAINFAMKSFSDMEWDEFRLKLEEEMKAAFISTKSVLPMMKEQKYGKLVYISSGLSHQPLPGFIAHGTAKAAMNSFVRYLAQELGPYNITANTVAPGMVDTDATKHTPAEEKEKTAMFTPLGRIANPEDVARAALFFASDQSAFMTGTYAPVSGGMEMNS</sequence>
<evidence type="ECO:0000256" key="1">
    <source>
        <dbReference type="ARBA" id="ARBA00006484"/>
    </source>
</evidence>
<dbReference type="PRINTS" id="PR00081">
    <property type="entry name" value="GDHRDH"/>
</dbReference>
<dbReference type="GO" id="GO:0008206">
    <property type="term" value="P:bile acid metabolic process"/>
    <property type="evidence" value="ECO:0007669"/>
    <property type="project" value="UniProtKB-ARBA"/>
</dbReference>
<reference evidence="3" key="1">
    <citation type="submission" date="2015-02" db="EMBL/GenBank/DDBJ databases">
        <title>Genome Assembly of Bacillaceae bacterium MTCC 8252.</title>
        <authorList>
            <person name="Verma A."/>
            <person name="Khatri I."/>
            <person name="Mual P."/>
            <person name="Subramanian S."/>
            <person name="Krishnamurthi S."/>
        </authorList>
    </citation>
    <scope>NUCLEOTIDE SEQUENCE [LARGE SCALE GENOMIC DNA]</scope>
    <source>
        <strain evidence="3">MTCC 8252</strain>
    </source>
</reference>
<dbReference type="InterPro" id="IPR002347">
    <property type="entry name" value="SDR_fam"/>
</dbReference>
<evidence type="ECO:0000256" key="2">
    <source>
        <dbReference type="ARBA" id="ARBA00023002"/>
    </source>
</evidence>
<keyword evidence="4" id="KW-1185">Reference proteome</keyword>
<dbReference type="Gene3D" id="3.40.50.720">
    <property type="entry name" value="NAD(P)-binding Rossmann-like Domain"/>
    <property type="match status" value="1"/>
</dbReference>
<name>A0A0F5HQC6_BACTR</name>
<accession>A0A0F5HQC6</accession>
<gene>
    <name evidence="3" type="ORF">QY95_03598</name>
</gene>
<dbReference type="OrthoDB" id="9803333at2"/>
<dbReference type="CDD" id="cd05359">
    <property type="entry name" value="ChcA_like_SDR_c"/>
    <property type="match status" value="1"/>
</dbReference>
<dbReference type="PANTHER" id="PTHR42879:SF2">
    <property type="entry name" value="3-OXOACYL-[ACYL-CARRIER-PROTEIN] REDUCTASE FABG"/>
    <property type="match status" value="1"/>
</dbReference>
<dbReference type="AlphaFoldDB" id="A0A0F5HQC6"/>
<organism evidence="3 4">
    <name type="scientific">Bacillus thermotolerans</name>
    <name type="common">Quasibacillus thermotolerans</name>
    <dbReference type="NCBI Taxonomy" id="1221996"/>
    <lineage>
        <taxon>Bacteria</taxon>
        <taxon>Bacillati</taxon>
        <taxon>Bacillota</taxon>
        <taxon>Bacilli</taxon>
        <taxon>Bacillales</taxon>
        <taxon>Bacillaceae</taxon>
        <taxon>Bacillus</taxon>
    </lineage>
</organism>